<keyword evidence="6 7" id="KW-0472">Membrane</keyword>
<keyword evidence="4 7" id="KW-0812">Transmembrane</keyword>
<feature type="transmembrane region" description="Helical" evidence="7">
    <location>
        <begin position="9"/>
        <end position="26"/>
    </location>
</feature>
<comment type="similarity">
    <text evidence="2">Belongs to the EamA transporter family.</text>
</comment>
<feature type="transmembrane region" description="Helical" evidence="7">
    <location>
        <begin position="71"/>
        <end position="92"/>
    </location>
</feature>
<feature type="transmembrane region" description="Helical" evidence="7">
    <location>
        <begin position="180"/>
        <end position="201"/>
    </location>
</feature>
<feature type="transmembrane region" description="Helical" evidence="7">
    <location>
        <begin position="207"/>
        <end position="230"/>
    </location>
</feature>
<dbReference type="RefSeq" id="WP_317995699.1">
    <property type="nucleotide sequence ID" value="NZ_AP025523.1"/>
</dbReference>
<evidence type="ECO:0000256" key="6">
    <source>
        <dbReference type="ARBA" id="ARBA00023136"/>
    </source>
</evidence>
<comment type="subcellular location">
    <subcellularLocation>
        <location evidence="1">Cell membrane</location>
        <topology evidence="1">Multi-pass membrane protein</topology>
    </subcellularLocation>
</comment>
<feature type="domain" description="EamA" evidence="8">
    <location>
        <begin position="13"/>
        <end position="140"/>
    </location>
</feature>
<dbReference type="InterPro" id="IPR037185">
    <property type="entry name" value="EmrE-like"/>
</dbReference>
<evidence type="ECO:0000256" key="3">
    <source>
        <dbReference type="ARBA" id="ARBA00022475"/>
    </source>
</evidence>
<evidence type="ECO:0000313" key="9">
    <source>
        <dbReference type="EMBL" id="BDE08153.1"/>
    </source>
</evidence>
<organism evidence="9 10">
    <name type="scientific">Vulcanimicrobium alpinum</name>
    <dbReference type="NCBI Taxonomy" id="3016050"/>
    <lineage>
        <taxon>Bacteria</taxon>
        <taxon>Bacillati</taxon>
        <taxon>Vulcanimicrobiota</taxon>
        <taxon>Vulcanimicrobiia</taxon>
        <taxon>Vulcanimicrobiales</taxon>
        <taxon>Vulcanimicrobiaceae</taxon>
        <taxon>Vulcanimicrobium</taxon>
    </lineage>
</organism>
<dbReference type="GO" id="GO:0005886">
    <property type="term" value="C:plasma membrane"/>
    <property type="evidence" value="ECO:0007669"/>
    <property type="project" value="UniProtKB-SubCell"/>
</dbReference>
<proteinExistence type="inferred from homology"/>
<feature type="domain" description="EamA" evidence="8">
    <location>
        <begin position="149"/>
        <end position="282"/>
    </location>
</feature>
<dbReference type="Pfam" id="PF00892">
    <property type="entry name" value="EamA"/>
    <property type="match status" value="2"/>
</dbReference>
<dbReference type="Gene3D" id="1.10.3730.20">
    <property type="match status" value="1"/>
</dbReference>
<dbReference type="Proteomes" id="UP001317532">
    <property type="component" value="Chromosome"/>
</dbReference>
<sequence>MPVPARNGVVYGALVLLALIWGYTWVAIKVATNDASPLLVASGRIALGVAVLFAILAATRRSLRPTPLGPTIVLGLLQTTGWTVLQTIAVSLGGAGKVAILGYTMPFWVALIAWPFLGERIAGARWIALALAAAGLALVVSPLGPRTIAGDLLAVGAGFLWACSAVYLKWMRARYDVDLLSLTAWQMLWGVLPMLALTAIVPQHVRFTPSFVAAMLFTAVLGAAVAWYLWMFVLSHLPAGVAGIASLATPVVGVAASALQLHEIPSPTEIAGMALIVIALAVNAFPASASLPHRKATAAAPRHL</sequence>
<evidence type="ECO:0000259" key="8">
    <source>
        <dbReference type="Pfam" id="PF00892"/>
    </source>
</evidence>
<evidence type="ECO:0000256" key="2">
    <source>
        <dbReference type="ARBA" id="ARBA00007362"/>
    </source>
</evidence>
<evidence type="ECO:0000313" key="10">
    <source>
        <dbReference type="Proteomes" id="UP001317532"/>
    </source>
</evidence>
<feature type="transmembrane region" description="Helical" evidence="7">
    <location>
        <begin position="124"/>
        <end position="142"/>
    </location>
</feature>
<dbReference type="KEGG" id="vab:WPS_34290"/>
<feature type="transmembrane region" description="Helical" evidence="7">
    <location>
        <begin position="38"/>
        <end position="59"/>
    </location>
</feature>
<dbReference type="PANTHER" id="PTHR32322:SF18">
    <property type="entry name" value="S-ADENOSYLMETHIONINE_S-ADENOSYLHOMOCYSTEINE TRANSPORTER"/>
    <property type="match status" value="1"/>
</dbReference>
<name>A0AAN1Y0J5_UNVUL</name>
<gene>
    <name evidence="9" type="ORF">WPS_34290</name>
</gene>
<feature type="transmembrane region" description="Helical" evidence="7">
    <location>
        <begin position="270"/>
        <end position="289"/>
    </location>
</feature>
<evidence type="ECO:0000256" key="7">
    <source>
        <dbReference type="SAM" id="Phobius"/>
    </source>
</evidence>
<reference evidence="9 10" key="1">
    <citation type="journal article" date="2022" name="ISME Commun">
        <title>Vulcanimicrobium alpinus gen. nov. sp. nov., the first cultivated representative of the candidate phylum 'Eremiobacterota', is a metabolically versatile aerobic anoxygenic phototroph.</title>
        <authorList>
            <person name="Yabe S."/>
            <person name="Muto K."/>
            <person name="Abe K."/>
            <person name="Yokota A."/>
            <person name="Staudigel H."/>
            <person name="Tebo B.M."/>
        </authorList>
    </citation>
    <scope>NUCLEOTIDE SEQUENCE [LARGE SCALE GENOMIC DNA]</scope>
    <source>
        <strain evidence="9 10">WC8-2</strain>
    </source>
</reference>
<dbReference type="SUPFAM" id="SSF103481">
    <property type="entry name" value="Multidrug resistance efflux transporter EmrE"/>
    <property type="match status" value="2"/>
</dbReference>
<dbReference type="AlphaFoldDB" id="A0AAN1Y0J5"/>
<evidence type="ECO:0000256" key="1">
    <source>
        <dbReference type="ARBA" id="ARBA00004651"/>
    </source>
</evidence>
<feature type="transmembrane region" description="Helical" evidence="7">
    <location>
        <begin position="98"/>
        <end position="117"/>
    </location>
</feature>
<keyword evidence="5 7" id="KW-1133">Transmembrane helix</keyword>
<keyword evidence="10" id="KW-1185">Reference proteome</keyword>
<protein>
    <submittedName>
        <fullName evidence="9">Permease</fullName>
    </submittedName>
</protein>
<dbReference type="EMBL" id="AP025523">
    <property type="protein sequence ID" value="BDE08153.1"/>
    <property type="molecule type" value="Genomic_DNA"/>
</dbReference>
<keyword evidence="3" id="KW-1003">Cell membrane</keyword>
<feature type="transmembrane region" description="Helical" evidence="7">
    <location>
        <begin position="237"/>
        <end position="258"/>
    </location>
</feature>
<evidence type="ECO:0000256" key="5">
    <source>
        <dbReference type="ARBA" id="ARBA00022989"/>
    </source>
</evidence>
<evidence type="ECO:0000256" key="4">
    <source>
        <dbReference type="ARBA" id="ARBA00022692"/>
    </source>
</evidence>
<feature type="transmembrane region" description="Helical" evidence="7">
    <location>
        <begin position="148"/>
        <end position="168"/>
    </location>
</feature>
<dbReference type="PANTHER" id="PTHR32322">
    <property type="entry name" value="INNER MEMBRANE TRANSPORTER"/>
    <property type="match status" value="1"/>
</dbReference>
<dbReference type="InterPro" id="IPR000620">
    <property type="entry name" value="EamA_dom"/>
</dbReference>
<dbReference type="InterPro" id="IPR050638">
    <property type="entry name" value="AA-Vitamin_Transporters"/>
</dbReference>
<accession>A0AAN1Y0J5</accession>